<accession>A0A914CIE2</accession>
<dbReference type="Pfam" id="PF00014">
    <property type="entry name" value="Kunitz_BPTI"/>
    <property type="match status" value="1"/>
</dbReference>
<keyword evidence="5" id="KW-1185">Reference proteome</keyword>
<dbReference type="WBParaSite" id="ACRNAN_scaffold11122.g11306.t1">
    <property type="protein sequence ID" value="ACRNAN_scaffold11122.g11306.t1"/>
    <property type="gene ID" value="ACRNAN_scaffold11122.g11306"/>
</dbReference>
<dbReference type="PROSITE" id="PS00280">
    <property type="entry name" value="BPTI_KUNITZ_1"/>
    <property type="match status" value="1"/>
</dbReference>
<dbReference type="CDD" id="cd00109">
    <property type="entry name" value="Kunitz-type"/>
    <property type="match status" value="1"/>
</dbReference>
<feature type="domain" description="BPTI/Kunitz inhibitor" evidence="4">
    <location>
        <begin position="33"/>
        <end position="84"/>
    </location>
</feature>
<keyword evidence="2" id="KW-0722">Serine protease inhibitor</keyword>
<sequence>MNTCVPPVSTPSQTRQFPTTKPFVTAVSLPEPCRDKLDHGRECENYTIRYHYEQKSKSCQGFFYTGCGTSQNNFPNLKECESVCVYLLVRPSTRAKISSTTKTTAIVRPTLVSTTTRSTTTSIVTTSTQSSTTTTAQVQEIKSGPELQNYLRAVVQNYVKGEGQWIDENQCIGFKYNISGAYTKLNSFMCLMEEGGSCQVQALTDTGGKAKCRVVRSWLKGRHLYSWFFTVDHRPNPKINPPTKFKKPLPNDSIATVDILPLNDCHKICQ</sequence>
<evidence type="ECO:0000313" key="5">
    <source>
        <dbReference type="Proteomes" id="UP000887540"/>
    </source>
</evidence>
<dbReference type="Proteomes" id="UP000887540">
    <property type="component" value="Unplaced"/>
</dbReference>
<dbReference type="InterPro" id="IPR050098">
    <property type="entry name" value="TFPI/VKTCI-like"/>
</dbReference>
<keyword evidence="1" id="KW-0646">Protease inhibitor</keyword>
<name>A0A914CIE2_9BILA</name>
<evidence type="ECO:0000259" key="4">
    <source>
        <dbReference type="PROSITE" id="PS50279"/>
    </source>
</evidence>
<dbReference type="InterPro" id="IPR002223">
    <property type="entry name" value="Kunitz_BPTI"/>
</dbReference>
<dbReference type="Gene3D" id="4.10.410.10">
    <property type="entry name" value="Pancreatic trypsin inhibitor Kunitz domain"/>
    <property type="match status" value="1"/>
</dbReference>
<dbReference type="InterPro" id="IPR020901">
    <property type="entry name" value="Prtase_inh_Kunz-CS"/>
</dbReference>
<proteinExistence type="predicted"/>
<evidence type="ECO:0000256" key="2">
    <source>
        <dbReference type="ARBA" id="ARBA00022900"/>
    </source>
</evidence>
<evidence type="ECO:0000256" key="1">
    <source>
        <dbReference type="ARBA" id="ARBA00022690"/>
    </source>
</evidence>
<protein>
    <submittedName>
        <fullName evidence="6">BPTI/Kunitz inhibitor domain-containing protein</fullName>
    </submittedName>
</protein>
<reference evidence="6" key="1">
    <citation type="submission" date="2022-11" db="UniProtKB">
        <authorList>
            <consortium name="WormBaseParasite"/>
        </authorList>
    </citation>
    <scope>IDENTIFICATION</scope>
</reference>
<evidence type="ECO:0000313" key="6">
    <source>
        <dbReference type="WBParaSite" id="ACRNAN_scaffold11122.g11306.t1"/>
    </source>
</evidence>
<dbReference type="PANTHER" id="PTHR10083:SF328">
    <property type="entry name" value="TISSUE FACTOR PATHWAY INHIBITOR"/>
    <property type="match status" value="1"/>
</dbReference>
<keyword evidence="3" id="KW-1015">Disulfide bond</keyword>
<dbReference type="GO" id="GO:0004867">
    <property type="term" value="F:serine-type endopeptidase inhibitor activity"/>
    <property type="evidence" value="ECO:0007669"/>
    <property type="project" value="UniProtKB-KW"/>
</dbReference>
<dbReference type="SMART" id="SM00131">
    <property type="entry name" value="KU"/>
    <property type="match status" value="1"/>
</dbReference>
<dbReference type="PANTHER" id="PTHR10083">
    <property type="entry name" value="KUNITZ-TYPE PROTEASE INHIBITOR-RELATED"/>
    <property type="match status" value="1"/>
</dbReference>
<organism evidence="5 6">
    <name type="scientific">Acrobeloides nanus</name>
    <dbReference type="NCBI Taxonomy" id="290746"/>
    <lineage>
        <taxon>Eukaryota</taxon>
        <taxon>Metazoa</taxon>
        <taxon>Ecdysozoa</taxon>
        <taxon>Nematoda</taxon>
        <taxon>Chromadorea</taxon>
        <taxon>Rhabditida</taxon>
        <taxon>Tylenchina</taxon>
        <taxon>Cephalobomorpha</taxon>
        <taxon>Cephaloboidea</taxon>
        <taxon>Cephalobidae</taxon>
        <taxon>Acrobeloides</taxon>
    </lineage>
</organism>
<dbReference type="AlphaFoldDB" id="A0A914CIE2"/>
<evidence type="ECO:0000256" key="3">
    <source>
        <dbReference type="ARBA" id="ARBA00023157"/>
    </source>
</evidence>
<dbReference type="GO" id="GO:0005615">
    <property type="term" value="C:extracellular space"/>
    <property type="evidence" value="ECO:0007669"/>
    <property type="project" value="TreeGrafter"/>
</dbReference>
<dbReference type="InterPro" id="IPR036880">
    <property type="entry name" value="Kunitz_BPTI_sf"/>
</dbReference>
<dbReference type="PROSITE" id="PS50279">
    <property type="entry name" value="BPTI_KUNITZ_2"/>
    <property type="match status" value="1"/>
</dbReference>
<dbReference type="SUPFAM" id="SSF57362">
    <property type="entry name" value="BPTI-like"/>
    <property type="match status" value="1"/>
</dbReference>